<dbReference type="InterPro" id="IPR000073">
    <property type="entry name" value="AB_hydrolase_1"/>
</dbReference>
<dbReference type="SUPFAM" id="SSF53474">
    <property type="entry name" value="alpha/beta-Hydrolases"/>
    <property type="match status" value="1"/>
</dbReference>
<dbReference type="eggNOG" id="COG2267">
    <property type="taxonomic scope" value="Bacteria"/>
</dbReference>
<keyword evidence="3" id="KW-1185">Reference proteome</keyword>
<dbReference type="KEGG" id="slr:L21SP2_3333"/>
<dbReference type="Pfam" id="PF12697">
    <property type="entry name" value="Abhydrolase_6"/>
    <property type="match status" value="1"/>
</dbReference>
<sequence>MRLKSWQGVPAIGEKSYYRDRIEWRNLERRLPAPFRFSGKIEPDECFRQYRGWDIHLDIWENPSAVRTLILCHGGGGNGRLVGFLAPTLMKAGYRVICPDLPGYGLTVRRRGKKISYNLWADIVADIARGEFQAGSGPLHFMGLSLGGLLAYGAAMRCGGEIAGGIIATTLLDTRRPSLFAKAARIPALGYISYAMRGLLDLFAGRLRIPMRCIAPMEKITNDPLISGLIASDPISGGTWAQLGFLLSLVSYDISTEPEDGDIPLLVAHPSLDPWTGPELSRPFFHRYGGVRQWVDLPGCGHLPIEEPGYSSLAEAIRAFSAQQY</sequence>
<organism evidence="2 3">
    <name type="scientific">Salinispira pacifica</name>
    <dbReference type="NCBI Taxonomy" id="1307761"/>
    <lineage>
        <taxon>Bacteria</taxon>
        <taxon>Pseudomonadati</taxon>
        <taxon>Spirochaetota</taxon>
        <taxon>Spirochaetia</taxon>
        <taxon>Spirochaetales</taxon>
        <taxon>Spirochaetaceae</taxon>
        <taxon>Salinispira</taxon>
    </lineage>
</organism>
<dbReference type="HOGENOM" id="CLU_076356_0_0_12"/>
<gene>
    <name evidence="2" type="ORF">L21SP2_3333</name>
</gene>
<dbReference type="RefSeq" id="WP_024269559.1">
    <property type="nucleotide sequence ID" value="NC_023035.1"/>
</dbReference>
<evidence type="ECO:0000313" key="2">
    <source>
        <dbReference type="EMBL" id="AHC16671.1"/>
    </source>
</evidence>
<accession>V5WNQ0</accession>
<dbReference type="Proteomes" id="UP000018680">
    <property type="component" value="Chromosome"/>
</dbReference>
<dbReference type="AlphaFoldDB" id="V5WNQ0"/>
<dbReference type="EMBL" id="CP006939">
    <property type="protein sequence ID" value="AHC16671.1"/>
    <property type="molecule type" value="Genomic_DNA"/>
</dbReference>
<protein>
    <submittedName>
        <fullName evidence="2">Lysophospholipase</fullName>
        <ecNumber evidence="2">3.1.1.5</ecNumber>
    </submittedName>
</protein>
<dbReference type="PANTHER" id="PTHR43689">
    <property type="entry name" value="HYDROLASE"/>
    <property type="match status" value="1"/>
</dbReference>
<dbReference type="EC" id="3.1.1.5" evidence="2"/>
<proteinExistence type="predicted"/>
<reference evidence="2 3" key="1">
    <citation type="journal article" date="2015" name="Stand. Genomic Sci.">
        <title>Complete genome sequence and description of Salinispira pacifica gen. nov., sp. nov., a novel spirochaete isolated form a hypersaline microbial mat.</title>
        <authorList>
            <person name="Ben Hania W."/>
            <person name="Joseph M."/>
            <person name="Schumann P."/>
            <person name="Bunk B."/>
            <person name="Fiebig A."/>
            <person name="Sproer C."/>
            <person name="Klenk H.P."/>
            <person name="Fardeau M.L."/>
            <person name="Spring S."/>
        </authorList>
    </citation>
    <scope>NUCLEOTIDE SEQUENCE [LARGE SCALE GENOMIC DNA]</scope>
    <source>
        <strain evidence="2 3">L21-RPul-D2</strain>
    </source>
</reference>
<dbReference type="Gene3D" id="3.40.50.1820">
    <property type="entry name" value="alpha/beta hydrolase"/>
    <property type="match status" value="1"/>
</dbReference>
<keyword evidence="2" id="KW-0378">Hydrolase</keyword>
<dbReference type="PANTHER" id="PTHR43689:SF8">
    <property type="entry name" value="ALPHA_BETA-HYDROLASES SUPERFAMILY PROTEIN"/>
    <property type="match status" value="1"/>
</dbReference>
<dbReference type="STRING" id="1307761.L21SP2_3333"/>
<dbReference type="OrthoDB" id="1376138at2"/>
<dbReference type="GO" id="GO:0004622">
    <property type="term" value="F:phosphatidylcholine lysophospholipase activity"/>
    <property type="evidence" value="ECO:0007669"/>
    <property type="project" value="UniProtKB-EC"/>
</dbReference>
<evidence type="ECO:0000259" key="1">
    <source>
        <dbReference type="Pfam" id="PF12697"/>
    </source>
</evidence>
<dbReference type="InterPro" id="IPR029058">
    <property type="entry name" value="AB_hydrolase_fold"/>
</dbReference>
<evidence type="ECO:0000313" key="3">
    <source>
        <dbReference type="Proteomes" id="UP000018680"/>
    </source>
</evidence>
<feature type="domain" description="AB hydrolase-1" evidence="1">
    <location>
        <begin position="69"/>
        <end position="308"/>
    </location>
</feature>
<name>V5WNQ0_9SPIO</name>